<feature type="non-terminal residue" evidence="1">
    <location>
        <position position="492"/>
    </location>
</feature>
<dbReference type="Proteomes" id="UP000838878">
    <property type="component" value="Chromosome 3"/>
</dbReference>
<evidence type="ECO:0000313" key="2">
    <source>
        <dbReference type="Proteomes" id="UP000838878"/>
    </source>
</evidence>
<organism evidence="1 2">
    <name type="scientific">Brenthis ino</name>
    <name type="common">lesser marbled fritillary</name>
    <dbReference type="NCBI Taxonomy" id="405034"/>
    <lineage>
        <taxon>Eukaryota</taxon>
        <taxon>Metazoa</taxon>
        <taxon>Ecdysozoa</taxon>
        <taxon>Arthropoda</taxon>
        <taxon>Hexapoda</taxon>
        <taxon>Insecta</taxon>
        <taxon>Pterygota</taxon>
        <taxon>Neoptera</taxon>
        <taxon>Endopterygota</taxon>
        <taxon>Lepidoptera</taxon>
        <taxon>Glossata</taxon>
        <taxon>Ditrysia</taxon>
        <taxon>Papilionoidea</taxon>
        <taxon>Nymphalidae</taxon>
        <taxon>Heliconiinae</taxon>
        <taxon>Argynnini</taxon>
        <taxon>Brenthis</taxon>
    </lineage>
</organism>
<name>A0A8J9Y8A6_9NEOP</name>
<keyword evidence="2" id="KW-1185">Reference proteome</keyword>
<accession>A0A8J9Y8A6</accession>
<proteinExistence type="predicted"/>
<dbReference type="AlphaFoldDB" id="A0A8J9Y8A6"/>
<reference evidence="1" key="1">
    <citation type="submission" date="2021-12" db="EMBL/GenBank/DDBJ databases">
        <authorList>
            <person name="Martin H S."/>
        </authorList>
    </citation>
    <scope>NUCLEOTIDE SEQUENCE</scope>
</reference>
<protein>
    <submittedName>
        <fullName evidence="1">Uncharacterized protein</fullName>
    </submittedName>
</protein>
<gene>
    <name evidence="1" type="ORF">BINO364_LOCUS8647</name>
</gene>
<dbReference type="EMBL" id="OV170223">
    <property type="protein sequence ID" value="CAH0722739.1"/>
    <property type="molecule type" value="Genomic_DNA"/>
</dbReference>
<evidence type="ECO:0000313" key="1">
    <source>
        <dbReference type="EMBL" id="CAH0722739.1"/>
    </source>
</evidence>
<sequence length="492" mass="57595">MDDVYGVWYGVGYAQHNPDMTNVPNKVGCVTLYISDATQEFRDNWFGMSIMRRNYSDQNWRSSRSNPWSENSMSGSWLDVRLKRKAKRNFLEDQNRVRVLWDEDGHTLEQVYLYYPEEPGLWTVERLRPMEKELMSRGIDVWYPDDPPRHPDVIRLLKVTQYTLVLNHCSEIGNGGIFSLILRRSPSKVQRWEWFGETNGYSTYTTTPSIYNQNQYPYKTNYGTDIATYPEATRYPNMGYSTPNSNVFNTASSGSFYQNPSYTTPNYGYGQGYNRQNFNQGMTSYEMPFFKYNEDYCVDRSPQNSIWVNSLMGMWYGVEFIQHLAGDARVDYGRTCIVIHISEPRDRPSTEGQLYHVQHIKERFQRDNRHLRLLWDEAGQTIEYSLYFRNDSAGYWHVYNEQNGTLASRPSYMHFNGAVQVLKAVSDHLVLNFCQKATNNSPAQLYSVLFSRDPGTLARWEIESVHALLQNKNLSVASRRMVWITEDDKLYS</sequence>
<dbReference type="OrthoDB" id="7382455at2759"/>